<dbReference type="InterPro" id="IPR053926">
    <property type="entry name" value="RecX_HTH_1st"/>
</dbReference>
<dbReference type="Pfam" id="PF02631">
    <property type="entry name" value="RecX_HTH2"/>
    <property type="match status" value="1"/>
</dbReference>
<dbReference type="Pfam" id="PF21982">
    <property type="entry name" value="RecX_HTH1"/>
    <property type="match status" value="1"/>
</dbReference>
<evidence type="ECO:0000256" key="5">
    <source>
        <dbReference type="HAMAP-Rule" id="MF_01114"/>
    </source>
</evidence>
<comment type="subcellular location">
    <subcellularLocation>
        <location evidence="1 5">Cytoplasm</location>
    </subcellularLocation>
</comment>
<dbReference type="InterPro" id="IPR003783">
    <property type="entry name" value="Regulatory_RecX"/>
</dbReference>
<feature type="domain" description="RecX first three-helical" evidence="7">
    <location>
        <begin position="77"/>
        <end position="114"/>
    </location>
</feature>
<sequence length="229" mass="25768">MNLSSIHSKENTFDSIVGREPAGGKSASLVRVHFQQAASLVIAVTDWVDLGLKLGMNVDSVLYAELEMRATDAEVEQKALSYLTGRVKTAQQVYHYLMRKGCPEDAVERVMRRLYDRGIVDDEAYAAMFVEAAADKLGQRQIWMRLRQRGVSPEIARMTIVKTVSEEAQLTAAFQYALKYLRRRGAMKEQKDRLRLISYLQQKGFTAEIARKAASAMEHTDDGPSTPFS</sequence>
<evidence type="ECO:0000256" key="4">
    <source>
        <dbReference type="ARBA" id="ARBA00022490"/>
    </source>
</evidence>
<protein>
    <recommendedName>
        <fullName evidence="3 5">Regulatory protein RecX</fullName>
    </recommendedName>
</protein>
<feature type="domain" description="RecX second three-helical" evidence="6">
    <location>
        <begin position="121"/>
        <end position="157"/>
    </location>
</feature>
<reference evidence="10" key="2">
    <citation type="submission" date="2016-10" db="EMBL/GenBank/DDBJ databases">
        <authorList>
            <person name="Varghese N."/>
        </authorList>
    </citation>
    <scope>NUCLEOTIDE SEQUENCE [LARGE SCALE GENOMIC DNA]</scope>
    <source>
        <strain evidence="10">DSM 12489</strain>
    </source>
</reference>
<evidence type="ECO:0000259" key="7">
    <source>
        <dbReference type="Pfam" id="PF21982"/>
    </source>
</evidence>
<keyword evidence="4 5" id="KW-0963">Cytoplasm</keyword>
<dbReference type="HAMAP" id="MF_01114">
    <property type="entry name" value="RecX"/>
    <property type="match status" value="1"/>
</dbReference>
<keyword evidence="10" id="KW-1185">Reference proteome</keyword>
<evidence type="ECO:0000313" key="8">
    <source>
        <dbReference type="EMBL" id="GLV12433.1"/>
    </source>
</evidence>
<dbReference type="AlphaFoldDB" id="A0A1H2SL04"/>
<dbReference type="Proteomes" id="UP001157137">
    <property type="component" value="Unassembled WGS sequence"/>
</dbReference>
<comment type="function">
    <text evidence="5">Modulates RecA activity.</text>
</comment>
<dbReference type="GO" id="GO:0006282">
    <property type="term" value="P:regulation of DNA repair"/>
    <property type="evidence" value="ECO:0007669"/>
    <property type="project" value="UniProtKB-UniRule"/>
</dbReference>
<dbReference type="InterPro" id="IPR036388">
    <property type="entry name" value="WH-like_DNA-bd_sf"/>
</dbReference>
<gene>
    <name evidence="5" type="primary">recX</name>
    <name evidence="8" type="ORF">Heshes_01170</name>
    <name evidence="9" type="ORF">SAMN04489725_104120</name>
</gene>
<reference evidence="9" key="1">
    <citation type="submission" date="2016-10" db="EMBL/GenBank/DDBJ databases">
        <authorList>
            <person name="de Groot N.N."/>
        </authorList>
    </citation>
    <scope>NUCLEOTIDE SEQUENCE [LARGE SCALE GENOMIC DNA]</scope>
    <source>
        <strain evidence="9">DSM 12489</strain>
    </source>
</reference>
<evidence type="ECO:0000259" key="6">
    <source>
        <dbReference type="Pfam" id="PF02631"/>
    </source>
</evidence>
<dbReference type="EMBL" id="FNOJ01000004">
    <property type="protein sequence ID" value="SDW32336.1"/>
    <property type="molecule type" value="Genomic_DNA"/>
</dbReference>
<dbReference type="RefSeq" id="WP_074692369.1">
    <property type="nucleotide sequence ID" value="NZ_BSRA01000001.1"/>
</dbReference>
<name>A0A1H2SL04_9BACL</name>
<dbReference type="EMBL" id="BSRA01000001">
    <property type="protein sequence ID" value="GLV12433.1"/>
    <property type="molecule type" value="Genomic_DNA"/>
</dbReference>
<dbReference type="PANTHER" id="PTHR33602">
    <property type="entry name" value="REGULATORY PROTEIN RECX FAMILY PROTEIN"/>
    <property type="match status" value="1"/>
</dbReference>
<evidence type="ECO:0000256" key="1">
    <source>
        <dbReference type="ARBA" id="ARBA00004496"/>
    </source>
</evidence>
<dbReference type="PANTHER" id="PTHR33602:SF1">
    <property type="entry name" value="REGULATORY PROTEIN RECX FAMILY PROTEIN"/>
    <property type="match status" value="1"/>
</dbReference>
<evidence type="ECO:0000256" key="2">
    <source>
        <dbReference type="ARBA" id="ARBA00009695"/>
    </source>
</evidence>
<reference evidence="8" key="3">
    <citation type="submission" date="2023-02" db="EMBL/GenBank/DDBJ databases">
        <title>Proposal of a novel subspecies: Alicyclobacillus hesperidum subspecies aegle.</title>
        <authorList>
            <person name="Goto K."/>
            <person name="Fujii T."/>
            <person name="Yasui K."/>
            <person name="Mochida K."/>
            <person name="Kato-Tanaka Y."/>
            <person name="Morohoshi S."/>
            <person name="An S.Y."/>
            <person name="Kasai H."/>
            <person name="Yokota A."/>
        </authorList>
    </citation>
    <scope>NUCLEOTIDE SEQUENCE</scope>
    <source>
        <strain evidence="8">DSM 12766</strain>
    </source>
</reference>
<dbReference type="STRING" id="89784.SAMN04489725_104120"/>
<evidence type="ECO:0000313" key="9">
    <source>
        <dbReference type="EMBL" id="SDW32336.1"/>
    </source>
</evidence>
<dbReference type="InterPro" id="IPR053924">
    <property type="entry name" value="RecX_HTH_2nd"/>
</dbReference>
<organism evidence="9 10">
    <name type="scientific">Alicyclobacillus hesperidum</name>
    <dbReference type="NCBI Taxonomy" id="89784"/>
    <lineage>
        <taxon>Bacteria</taxon>
        <taxon>Bacillati</taxon>
        <taxon>Bacillota</taxon>
        <taxon>Bacilli</taxon>
        <taxon>Bacillales</taxon>
        <taxon>Alicyclobacillaceae</taxon>
        <taxon>Alicyclobacillus</taxon>
    </lineage>
</organism>
<evidence type="ECO:0000256" key="3">
    <source>
        <dbReference type="ARBA" id="ARBA00018111"/>
    </source>
</evidence>
<accession>A0A1H2SL04</accession>
<proteinExistence type="inferred from homology"/>
<comment type="similarity">
    <text evidence="2 5">Belongs to the RecX family.</text>
</comment>
<evidence type="ECO:0000313" key="10">
    <source>
        <dbReference type="Proteomes" id="UP000182589"/>
    </source>
</evidence>
<dbReference type="Gene3D" id="1.10.10.10">
    <property type="entry name" value="Winged helix-like DNA-binding domain superfamily/Winged helix DNA-binding domain"/>
    <property type="match status" value="3"/>
</dbReference>
<dbReference type="GO" id="GO:0005737">
    <property type="term" value="C:cytoplasm"/>
    <property type="evidence" value="ECO:0007669"/>
    <property type="project" value="UniProtKB-SubCell"/>
</dbReference>
<dbReference type="Proteomes" id="UP000182589">
    <property type="component" value="Unassembled WGS sequence"/>
</dbReference>